<evidence type="ECO:0000313" key="2">
    <source>
        <dbReference type="EMBL" id="CAK3824243.1"/>
    </source>
</evidence>
<evidence type="ECO:0000313" key="3">
    <source>
        <dbReference type="Proteomes" id="UP001296104"/>
    </source>
</evidence>
<protein>
    <submittedName>
        <fullName evidence="2">Uncharacterized protein</fullName>
    </submittedName>
</protein>
<dbReference type="EMBL" id="CAVMBE010000004">
    <property type="protein sequence ID" value="CAK3824243.1"/>
    <property type="molecule type" value="Genomic_DNA"/>
</dbReference>
<reference evidence="2" key="1">
    <citation type="submission" date="2023-11" db="EMBL/GenBank/DDBJ databases">
        <authorList>
            <person name="Alioto T."/>
            <person name="Alioto T."/>
            <person name="Gomez Garrido J."/>
        </authorList>
    </citation>
    <scope>NUCLEOTIDE SEQUENCE</scope>
</reference>
<name>A0AAI8YSK9_9PEZI</name>
<dbReference type="AlphaFoldDB" id="A0AAI8YSK9"/>
<accession>A0AAI8YSK9</accession>
<sequence>MSQATNSQDDVHAITSDPLLSRYRIGCALMATLPRSLLERDPHGYGPWIRKLEAPRTDEKANLLGREVGDLTEVIWKKIRYMHENDVLGPNDGKRNGEEALKCSERMEVMMEIFLHDKNVCQALVECDEKKLEDFVARPSVEAAALGGAAKWDIPEEGPEGEKTEEEKTKKERMMEEEKVEEGMIEEGKK</sequence>
<comment type="caution">
    <text evidence="2">The sequence shown here is derived from an EMBL/GenBank/DDBJ whole genome shotgun (WGS) entry which is preliminary data.</text>
</comment>
<gene>
    <name evidence="2" type="ORF">LECACI_7A001231</name>
</gene>
<evidence type="ECO:0000256" key="1">
    <source>
        <dbReference type="SAM" id="MobiDB-lite"/>
    </source>
</evidence>
<keyword evidence="3" id="KW-1185">Reference proteome</keyword>
<feature type="region of interest" description="Disordered" evidence="1">
    <location>
        <begin position="146"/>
        <end position="190"/>
    </location>
</feature>
<organism evidence="2 3">
    <name type="scientific">Lecanosticta acicola</name>
    <dbReference type="NCBI Taxonomy" id="111012"/>
    <lineage>
        <taxon>Eukaryota</taxon>
        <taxon>Fungi</taxon>
        <taxon>Dikarya</taxon>
        <taxon>Ascomycota</taxon>
        <taxon>Pezizomycotina</taxon>
        <taxon>Dothideomycetes</taxon>
        <taxon>Dothideomycetidae</taxon>
        <taxon>Mycosphaerellales</taxon>
        <taxon>Mycosphaerellaceae</taxon>
        <taxon>Lecanosticta</taxon>
    </lineage>
</organism>
<proteinExistence type="predicted"/>
<feature type="compositionally biased region" description="Acidic residues" evidence="1">
    <location>
        <begin position="178"/>
        <end position="190"/>
    </location>
</feature>
<feature type="compositionally biased region" description="Basic and acidic residues" evidence="1">
    <location>
        <begin position="160"/>
        <end position="177"/>
    </location>
</feature>
<dbReference type="Proteomes" id="UP001296104">
    <property type="component" value="Unassembled WGS sequence"/>
</dbReference>